<dbReference type="PANTHER" id="PTHR30349">
    <property type="entry name" value="PHAGE INTEGRASE-RELATED"/>
    <property type="match status" value="1"/>
</dbReference>
<protein>
    <submittedName>
        <fullName evidence="4">Site-specific integrase</fullName>
    </submittedName>
</protein>
<evidence type="ECO:0000313" key="5">
    <source>
        <dbReference type="Proteomes" id="UP000651010"/>
    </source>
</evidence>
<dbReference type="Proteomes" id="UP000651010">
    <property type="component" value="Unassembled WGS sequence"/>
</dbReference>
<sequence>MGQELRVHQVSKHKKSEPGFLLFSWPSMQLHEDASRWIARLARTNSQRHQRNMAYAIAYWHTYCLTAGIDYRRACADDLSDFGDALAEAVSEKTGRPLSAGTISKRMEAVIAYYIAGEDHGWYLTALDFAHALATNSKSDTAFQTTHAQPINDSVRHLIPRYERSETDIRPLSPEALVSLLEHLGPSEEESGKCGHFQRDRIVAEWMAYVGLRLSEIVGDEDNQGLSVHQFSTLNFDPNHLFDHSIVRVLGKGAKYRNVAVPNWLILRTKNYIATERASAVAHIKHPTSKLIVAHRTAGNSTRGKPITGRWYEHLFAKACLEAKLIAIEEIHAANSNQKRRVEMARHSPHDLRHTYAVMTYFAERELGNLEPWKPIQAQLGHRYLRTTIETYLSYVSVMNEWGRDLRRMSVRELAGVPLA</sequence>
<feature type="domain" description="Tyr recombinase" evidence="3">
    <location>
        <begin position="167"/>
        <end position="408"/>
    </location>
</feature>
<dbReference type="InterPro" id="IPR011010">
    <property type="entry name" value="DNA_brk_join_enz"/>
</dbReference>
<evidence type="ECO:0000313" key="4">
    <source>
        <dbReference type="EMBL" id="MBE1162124.1"/>
    </source>
</evidence>
<dbReference type="PANTHER" id="PTHR30349:SF64">
    <property type="entry name" value="PROPHAGE INTEGRASE INTD-RELATED"/>
    <property type="match status" value="1"/>
</dbReference>
<dbReference type="EMBL" id="JACZZA010000012">
    <property type="protein sequence ID" value="MBE1162124.1"/>
    <property type="molecule type" value="Genomic_DNA"/>
</dbReference>
<proteinExistence type="predicted"/>
<keyword evidence="1" id="KW-0229">DNA integration</keyword>
<gene>
    <name evidence="4" type="ORF">IGX34_17200</name>
</gene>
<dbReference type="InterPro" id="IPR050090">
    <property type="entry name" value="Tyrosine_recombinase_XerCD"/>
</dbReference>
<dbReference type="PROSITE" id="PS51898">
    <property type="entry name" value="TYR_RECOMBINASE"/>
    <property type="match status" value="1"/>
</dbReference>
<accession>A0ABR9GDJ6</accession>
<keyword evidence="2" id="KW-0233">DNA recombination</keyword>
<keyword evidence="5" id="KW-1185">Reference proteome</keyword>
<reference evidence="4 5" key="1">
    <citation type="submission" date="2020-09" db="EMBL/GenBank/DDBJ databases">
        <title>Dyella sp. 7MK23 isolated from forest soil.</title>
        <authorList>
            <person name="Fu J."/>
        </authorList>
    </citation>
    <scope>NUCLEOTIDE SEQUENCE [LARGE SCALE GENOMIC DNA]</scope>
    <source>
        <strain evidence="4 5">7MK23</strain>
    </source>
</reference>
<evidence type="ECO:0000256" key="2">
    <source>
        <dbReference type="ARBA" id="ARBA00023172"/>
    </source>
</evidence>
<dbReference type="CDD" id="cd00397">
    <property type="entry name" value="DNA_BRE_C"/>
    <property type="match status" value="1"/>
</dbReference>
<evidence type="ECO:0000259" key="3">
    <source>
        <dbReference type="PROSITE" id="PS51898"/>
    </source>
</evidence>
<dbReference type="Pfam" id="PF00589">
    <property type="entry name" value="Phage_integrase"/>
    <property type="match status" value="1"/>
</dbReference>
<dbReference type="InterPro" id="IPR002104">
    <property type="entry name" value="Integrase_catalytic"/>
</dbReference>
<dbReference type="Gene3D" id="1.10.443.10">
    <property type="entry name" value="Intergrase catalytic core"/>
    <property type="match status" value="1"/>
</dbReference>
<organism evidence="4 5">
    <name type="scientific">Dyella acidiphila</name>
    <dbReference type="NCBI Taxonomy" id="2775866"/>
    <lineage>
        <taxon>Bacteria</taxon>
        <taxon>Pseudomonadati</taxon>
        <taxon>Pseudomonadota</taxon>
        <taxon>Gammaproteobacteria</taxon>
        <taxon>Lysobacterales</taxon>
        <taxon>Rhodanobacteraceae</taxon>
        <taxon>Dyella</taxon>
    </lineage>
</organism>
<comment type="caution">
    <text evidence="4">The sequence shown here is derived from an EMBL/GenBank/DDBJ whole genome shotgun (WGS) entry which is preliminary data.</text>
</comment>
<dbReference type="InterPro" id="IPR013762">
    <property type="entry name" value="Integrase-like_cat_sf"/>
</dbReference>
<name>A0ABR9GDJ6_9GAMM</name>
<evidence type="ECO:0000256" key="1">
    <source>
        <dbReference type="ARBA" id="ARBA00022908"/>
    </source>
</evidence>
<dbReference type="RefSeq" id="WP_192556968.1">
    <property type="nucleotide sequence ID" value="NZ_JACZZA010000012.1"/>
</dbReference>
<dbReference type="SUPFAM" id="SSF56349">
    <property type="entry name" value="DNA breaking-rejoining enzymes"/>
    <property type="match status" value="1"/>
</dbReference>